<reference evidence="1" key="2">
    <citation type="submission" date="2022-01" db="EMBL/GenBank/DDBJ databases">
        <authorList>
            <person name="Yamashiro T."/>
            <person name="Shiraishi A."/>
            <person name="Satake H."/>
            <person name="Nakayama K."/>
        </authorList>
    </citation>
    <scope>NUCLEOTIDE SEQUENCE</scope>
</reference>
<comment type="caution">
    <text evidence="1">The sequence shown here is derived from an EMBL/GenBank/DDBJ whole genome shotgun (WGS) entry which is preliminary data.</text>
</comment>
<gene>
    <name evidence="1" type="ORF">Tco_0910035</name>
</gene>
<name>A0ABQ5CRQ3_9ASTR</name>
<evidence type="ECO:0000313" key="2">
    <source>
        <dbReference type="Proteomes" id="UP001151760"/>
    </source>
</evidence>
<evidence type="ECO:0000313" key="1">
    <source>
        <dbReference type="EMBL" id="GJT29760.1"/>
    </source>
</evidence>
<organism evidence="1 2">
    <name type="scientific">Tanacetum coccineum</name>
    <dbReference type="NCBI Taxonomy" id="301880"/>
    <lineage>
        <taxon>Eukaryota</taxon>
        <taxon>Viridiplantae</taxon>
        <taxon>Streptophyta</taxon>
        <taxon>Embryophyta</taxon>
        <taxon>Tracheophyta</taxon>
        <taxon>Spermatophyta</taxon>
        <taxon>Magnoliopsida</taxon>
        <taxon>eudicotyledons</taxon>
        <taxon>Gunneridae</taxon>
        <taxon>Pentapetalae</taxon>
        <taxon>asterids</taxon>
        <taxon>campanulids</taxon>
        <taxon>Asterales</taxon>
        <taxon>Asteraceae</taxon>
        <taxon>Asteroideae</taxon>
        <taxon>Anthemideae</taxon>
        <taxon>Anthemidinae</taxon>
        <taxon>Tanacetum</taxon>
    </lineage>
</organism>
<reference evidence="1" key="1">
    <citation type="journal article" date="2022" name="Int. J. Mol. Sci.">
        <title>Draft Genome of Tanacetum Coccineum: Genomic Comparison of Closely Related Tanacetum-Family Plants.</title>
        <authorList>
            <person name="Yamashiro T."/>
            <person name="Shiraishi A."/>
            <person name="Nakayama K."/>
            <person name="Satake H."/>
        </authorList>
    </citation>
    <scope>NUCLEOTIDE SEQUENCE</scope>
</reference>
<sequence length="411" mass="48049">MVFGKLIEAYIVANKKVLHKIVNVVERDNTVEQLVMTVVDNERVYIVPKNNWFTQPPRPPTLDPQWNKVKAVDDTQEQTWFNDMLSAEKDPLTFDELMATPVDFSKFAMNRLKIDKLTQADLVGPVYELLNSDWENPKGDRCPFDLSKRIPFKGHPCHLTVAAEYFINNDLEYLKSTVSERKYTTSITKKKAARYELVGVEDMIPKQWSVTKVGFSKHDVYSPLKIMSVVSVKVNKLHSYGYLEEIVVRRADRQLYKFKEGDFINLHLNDIEDMLLLVVQHNLFHLDGDVIVDLAYFSLIIKKRVEDFQLGVKSYQKKLNITKTQKDFPTISAKEPYTPSFDQQGVFYEDLSNQKRLMRADELYKFSDGTLKSVRDTLHHQLLERWIIRNLERLVGARNLEMDYRLMQRTV</sequence>
<dbReference type="Proteomes" id="UP001151760">
    <property type="component" value="Unassembled WGS sequence"/>
</dbReference>
<keyword evidence="2" id="KW-1185">Reference proteome</keyword>
<protein>
    <submittedName>
        <fullName evidence="1">Uncharacterized protein</fullName>
    </submittedName>
</protein>
<dbReference type="EMBL" id="BQNB010014569">
    <property type="protein sequence ID" value="GJT29760.1"/>
    <property type="molecule type" value="Genomic_DNA"/>
</dbReference>
<proteinExistence type="predicted"/>
<accession>A0ABQ5CRQ3</accession>